<dbReference type="OMA" id="NEWRESC"/>
<evidence type="ECO:0000256" key="7">
    <source>
        <dbReference type="SAM" id="MobiDB-lite"/>
    </source>
</evidence>
<dbReference type="PANTHER" id="PTHR47331:SF1">
    <property type="entry name" value="GAG-LIKE PROTEIN"/>
    <property type="match status" value="1"/>
</dbReference>
<dbReference type="GO" id="GO:0006508">
    <property type="term" value="P:proteolysis"/>
    <property type="evidence" value="ECO:0007669"/>
    <property type="project" value="InterPro"/>
</dbReference>
<dbReference type="eggNOG" id="KOG0017">
    <property type="taxonomic scope" value="Eukaryota"/>
</dbReference>
<dbReference type="SUPFAM" id="SSF53098">
    <property type="entry name" value="Ribonuclease H-like"/>
    <property type="match status" value="1"/>
</dbReference>
<organism evidence="10">
    <name type="scientific">Caenorhabditis remanei</name>
    <name type="common">Caenorhabditis vulgaris</name>
    <dbReference type="NCBI Taxonomy" id="31234"/>
    <lineage>
        <taxon>Eukaryota</taxon>
        <taxon>Metazoa</taxon>
        <taxon>Ecdysozoa</taxon>
        <taxon>Nematoda</taxon>
        <taxon>Chromadorea</taxon>
        <taxon>Rhabditida</taxon>
        <taxon>Rhabditina</taxon>
        <taxon>Rhabditomorpha</taxon>
        <taxon>Rhabditoidea</taxon>
        <taxon>Rhabditidae</taxon>
        <taxon>Peloderinae</taxon>
        <taxon>Caenorhabditis</taxon>
    </lineage>
</organism>
<dbReference type="InterPro" id="IPR036397">
    <property type="entry name" value="RNaseH_sf"/>
</dbReference>
<evidence type="ECO:0000256" key="5">
    <source>
        <dbReference type="ARBA" id="ARBA00022801"/>
    </source>
</evidence>
<dbReference type="InParanoid" id="E3NJY0"/>
<dbReference type="InterPro" id="IPR001969">
    <property type="entry name" value="Aspartic_peptidase_AS"/>
</dbReference>
<evidence type="ECO:0000256" key="6">
    <source>
        <dbReference type="ARBA" id="ARBA00022918"/>
    </source>
</evidence>
<keyword evidence="5" id="KW-0378">Hydrolase</keyword>
<dbReference type="Proteomes" id="UP000008281">
    <property type="component" value="Unassembled WGS sequence"/>
</dbReference>
<dbReference type="Gene3D" id="2.40.70.10">
    <property type="entry name" value="Acid Proteases"/>
    <property type="match status" value="1"/>
</dbReference>
<evidence type="ECO:0000256" key="4">
    <source>
        <dbReference type="ARBA" id="ARBA00022759"/>
    </source>
</evidence>
<dbReference type="InterPro" id="IPR040676">
    <property type="entry name" value="DUF5641"/>
</dbReference>
<evidence type="ECO:0000256" key="1">
    <source>
        <dbReference type="ARBA" id="ARBA00022679"/>
    </source>
</evidence>
<dbReference type="GO" id="GO:0004190">
    <property type="term" value="F:aspartic-type endopeptidase activity"/>
    <property type="evidence" value="ECO:0007669"/>
    <property type="project" value="InterPro"/>
</dbReference>
<dbReference type="InterPro" id="IPR001584">
    <property type="entry name" value="Integrase_cat-core"/>
</dbReference>
<dbReference type="SUPFAM" id="SSF56672">
    <property type="entry name" value="DNA/RNA polymerases"/>
    <property type="match status" value="1"/>
</dbReference>
<dbReference type="CDD" id="cd01644">
    <property type="entry name" value="RT_pepA17"/>
    <property type="match status" value="1"/>
</dbReference>
<dbReference type="STRING" id="31234.E3NJY0"/>
<dbReference type="Pfam" id="PF18701">
    <property type="entry name" value="DUF5641"/>
    <property type="match status" value="1"/>
</dbReference>
<dbReference type="GO" id="GO:0004519">
    <property type="term" value="F:endonuclease activity"/>
    <property type="evidence" value="ECO:0007669"/>
    <property type="project" value="UniProtKB-KW"/>
</dbReference>
<dbReference type="EMBL" id="DS268768">
    <property type="protein sequence ID" value="EFP01357.1"/>
    <property type="molecule type" value="Genomic_DNA"/>
</dbReference>
<dbReference type="GO" id="GO:0003964">
    <property type="term" value="F:RNA-directed DNA polymerase activity"/>
    <property type="evidence" value="ECO:0007669"/>
    <property type="project" value="UniProtKB-KW"/>
</dbReference>
<feature type="region of interest" description="Disordered" evidence="7">
    <location>
        <begin position="368"/>
        <end position="395"/>
    </location>
</feature>
<dbReference type="Pfam" id="PF03564">
    <property type="entry name" value="DUF1759"/>
    <property type="match status" value="1"/>
</dbReference>
<gene>
    <name evidence="9" type="ORF">CRE_02694</name>
</gene>
<feature type="domain" description="Integrase catalytic" evidence="8">
    <location>
        <begin position="1581"/>
        <end position="1770"/>
    </location>
</feature>
<keyword evidence="3" id="KW-0540">Nuclease</keyword>
<keyword evidence="10" id="KW-1185">Reference proteome</keyword>
<evidence type="ECO:0000313" key="9">
    <source>
        <dbReference type="EMBL" id="EFP01357.1"/>
    </source>
</evidence>
<keyword evidence="2" id="KW-0548">Nucleotidyltransferase</keyword>
<dbReference type="Gene3D" id="3.30.70.270">
    <property type="match status" value="1"/>
</dbReference>
<dbReference type="Pfam" id="PF05380">
    <property type="entry name" value="Peptidase_A17"/>
    <property type="match status" value="1"/>
</dbReference>
<keyword evidence="6" id="KW-0695">RNA-directed DNA polymerase</keyword>
<dbReference type="InterPro" id="IPR021109">
    <property type="entry name" value="Peptidase_aspartic_dom_sf"/>
</dbReference>
<evidence type="ECO:0000256" key="3">
    <source>
        <dbReference type="ARBA" id="ARBA00022722"/>
    </source>
</evidence>
<dbReference type="GO" id="GO:0042575">
    <property type="term" value="C:DNA polymerase complex"/>
    <property type="evidence" value="ECO:0007669"/>
    <property type="project" value="UniProtKB-ARBA"/>
</dbReference>
<evidence type="ECO:0000256" key="2">
    <source>
        <dbReference type="ARBA" id="ARBA00022695"/>
    </source>
</evidence>
<feature type="region of interest" description="Disordered" evidence="7">
    <location>
        <begin position="113"/>
        <end position="174"/>
    </location>
</feature>
<evidence type="ECO:0000313" key="10">
    <source>
        <dbReference type="Proteomes" id="UP000008281"/>
    </source>
</evidence>
<dbReference type="PROSITE" id="PS50994">
    <property type="entry name" value="INTEGRASE"/>
    <property type="match status" value="1"/>
</dbReference>
<dbReference type="InterPro" id="IPR012337">
    <property type="entry name" value="RNaseH-like_sf"/>
</dbReference>
<dbReference type="CDD" id="cd00303">
    <property type="entry name" value="retropepsin_like"/>
    <property type="match status" value="1"/>
</dbReference>
<dbReference type="InterPro" id="IPR008042">
    <property type="entry name" value="Retrotrans_Pao"/>
</dbReference>
<dbReference type="PROSITE" id="PS00141">
    <property type="entry name" value="ASP_PROTEASE"/>
    <property type="match status" value="1"/>
</dbReference>
<dbReference type="GO" id="GO:0015074">
    <property type="term" value="P:DNA integration"/>
    <property type="evidence" value="ECO:0007669"/>
    <property type="project" value="InterPro"/>
</dbReference>
<dbReference type="InterPro" id="IPR000477">
    <property type="entry name" value="RT_dom"/>
</dbReference>
<dbReference type="PANTHER" id="PTHR47331">
    <property type="entry name" value="PHD-TYPE DOMAIN-CONTAINING PROTEIN"/>
    <property type="match status" value="1"/>
</dbReference>
<proteinExistence type="predicted"/>
<dbReference type="InterPro" id="IPR043502">
    <property type="entry name" value="DNA/RNA_pol_sf"/>
</dbReference>
<evidence type="ECO:0000259" key="8">
    <source>
        <dbReference type="PROSITE" id="PS50994"/>
    </source>
</evidence>
<dbReference type="InterPro" id="IPR005312">
    <property type="entry name" value="DUF1759"/>
</dbReference>
<dbReference type="GO" id="GO:0003676">
    <property type="term" value="F:nucleic acid binding"/>
    <property type="evidence" value="ECO:0007669"/>
    <property type="project" value="InterPro"/>
</dbReference>
<name>E3NJY0_CAERE</name>
<feature type="compositionally biased region" description="Low complexity" evidence="7">
    <location>
        <begin position="374"/>
        <end position="394"/>
    </location>
</feature>
<reference evidence="9" key="1">
    <citation type="submission" date="2007-07" db="EMBL/GenBank/DDBJ databases">
        <title>PCAP assembly of the Caenorhabditis remanei genome.</title>
        <authorList>
            <consortium name="The Caenorhabditis remanei Sequencing Consortium"/>
            <person name="Wilson R.K."/>
        </authorList>
    </citation>
    <scope>NUCLEOTIDE SEQUENCE [LARGE SCALE GENOMIC DNA]</scope>
    <source>
        <strain evidence="9">PB4641</strain>
    </source>
</reference>
<keyword evidence="4" id="KW-0255">Endonuclease</keyword>
<dbReference type="OrthoDB" id="8052801at2759"/>
<dbReference type="Pfam" id="PF00078">
    <property type="entry name" value="RVT_1"/>
    <property type="match status" value="1"/>
</dbReference>
<feature type="region of interest" description="Disordered" evidence="7">
    <location>
        <begin position="1964"/>
        <end position="1988"/>
    </location>
</feature>
<feature type="compositionally biased region" description="Basic residues" evidence="7">
    <location>
        <begin position="146"/>
        <end position="173"/>
    </location>
</feature>
<sequence length="2081" mass="233802">MNDEILKNMETKTSDKSLNLQIISAASHPTTYLCNRPTTAHNQSTPFNVSTLEPLEPANNGQQPFNPTQKEKFEFAWITQHIHQFHLPTYGYSNERMMMMTIKDVELLIKEEEDSVTHSGETEEEREFIREYENQGNTADEPSGKSKSKSDKRHRNRSRSHSSSRSHSRHRSHSNLLTDISLDTLVKHIKAFDGTGKLDIFEKTFANTVMKHPRLNDDMRYSILTTLVKGEAAPCIDQSTDSKLAIDTTLSNLRNVYGKCNDKYNLLDRLKKLPFHQSSTKQMRLDIAAHTVVLGLLREKDMPENDEPTILIIVGKLPPAMRLKLASYLTKMGSTVTQNQVLQRIRQCIDYVEMENTIISQTTPVAANERKSADFAQSATTSTTSPSANPTTGADTAVAYTTWEDVQRKSITETREITQKRPGQSSNFFVPPEPLTLNNGITAGTGSKVPNSVPIADLPTAISNTYSLSSTPIPLETAPTAPEAAPIPLVPATVVDHSSLKLSHTVVTSVIEEYDINRFVQFVSRTSPPHHITTAKAADINNRLTFMCLETPDNQHILALVDSGASLSLILESKAKQLRLAVLKETRLSIQGFDSQTTNDSHIFAIKLKVSDTRVPLAFMIAGSPILPNTAYNTSNCSTADKKFMLDRGIEDPSEHAHPEHNGKRIDMILGNDMLTWMAAQPSYRKHILPSKRSVEITPVGLIIHPIPELAVIHHSTLLPLQSDEYQVQAYLASALLEEWTPEDPMTKIANEVEMMRRLETLGIEDVSVTESTTKTAQELYTQFTMTARYNSSGQLEVALPLNGNEVRLANNYAVCVKRLGSLVITLTRGKDLRHEYSKIFYDQELAGYIERVTVEMLTKHKLHYYFPHRGVVKADSMTTKLRIVFDASSHASGQLSLNDCLHAGTNMIVPLFGILVRFRVPRKVIVGDIEKAFHQIPLQEEFRNLAMFLWVKDVNKPPTRDNIEAYRFKRVPFGMTSSPFLLAASINYQLDNNPHELNEEIKENLYVDNCMFCTNDESAIPRIVSEAKQVFNRLGMNLREFITNSPEAMAAIPEADRAKSDVIKLLGYKWDTVTDTITIKIAELNIDHPTKRDVASKLAETFDPLGLVSPIQVPFKRLMQRTWQQQGSDWKAPLPNELLQDWRALRTAFIDRVITVRRPLTPDYSDSRIELLMFSDASHDIYAALCYANFIRDGQPPVTQLLASRNKVKPSKELKWTIPKLELLGIVCASNLARSIITELRVPIAKVRLFTDSSCALYWILSGQNTRQWVANRTGEIKANQARLLECNIETTIHHCPTKENPADLATRGMTTTELQNSSLWFNGPEFLQKDPEEWPCMINGTVSCPAEFQELVYAEIIDPATQKRKKPLMEKAAPPECKESVMSMTATIASGEKQPSFIPFTATNSLSKLVTVVTIILRTFSKTLKKKQWETPLMKEFTASEDPVHQAKVARYLIIKEHYKDAEYLGLKFPSSLSPYMDSDGLYRVQRQIDSPVLPQEAHRPILIHHDHQLAKLLVLETHEINGHLPENYTRAVLRTKYWTAQDGMLAKKVIGKCIACKITNGYPFAYPFTATLPSCRTTPSKPFSKVGLDYYGPIVYLRDDRKSYGKAYVLIYTCLATRGALLRLVPNANSETYVKTLKMIFTEVGVPSEIYSDNAGTFKLGAAIINKDIDHFVYSNTLTQFLATTSITCRYITPLAPWQGGIYERIVQLVKRQVLKECGSRVYEYHDLSYVISGAQGMINNRPLIPHARSPGDLIALRPIDFINPGVMTEIPSDHDEPPNPTGVTEASVRAHLNNLEATLERVWKLWSIGYLTFMREAMHQNRRCSTLVPEVGQLVIISVNLLKRHKWPLGVITKVNKSARDGQVRSATVMCRGTLVERPVCQLIPLELTSLNHQCNKDMSEDIKSNDAGISEKIAPGLIEDTNPKTALPTPATLESLDITYAPELFPANVFPNIAAKSANHPAEKGTAEDEPEEQQQSNKTQLGISTNPENLILEDTYSPEDGVYQDPQNTLPDIARDYGAENLPEGRSRDYHPRRAKATHINYVHTADMKILSRPSPPECCQLYHALHSFDNLKAL</sequence>
<feature type="compositionally biased region" description="Polar residues" evidence="7">
    <location>
        <begin position="1979"/>
        <end position="1988"/>
    </location>
</feature>
<protein>
    <recommendedName>
        <fullName evidence="8">Integrase catalytic domain-containing protein</fullName>
    </recommendedName>
</protein>
<dbReference type="HOGENOM" id="CLU_000781_0_0_1"/>
<dbReference type="Gene3D" id="3.30.420.10">
    <property type="entry name" value="Ribonuclease H-like superfamily/Ribonuclease H"/>
    <property type="match status" value="1"/>
</dbReference>
<dbReference type="Gene3D" id="3.10.10.10">
    <property type="entry name" value="HIV Type 1 Reverse Transcriptase, subunit A, domain 1"/>
    <property type="match status" value="1"/>
</dbReference>
<dbReference type="InterPro" id="IPR043128">
    <property type="entry name" value="Rev_trsase/Diguanyl_cyclase"/>
</dbReference>
<keyword evidence="1" id="KW-0808">Transferase</keyword>
<accession>E3NJY0</accession>